<accession>A0A1H4B904</accession>
<evidence type="ECO:0000259" key="7">
    <source>
        <dbReference type="Pfam" id="PF07195"/>
    </source>
</evidence>
<dbReference type="GO" id="GO:0009421">
    <property type="term" value="C:bacterial-type flagellum filament cap"/>
    <property type="evidence" value="ECO:0007669"/>
    <property type="project" value="InterPro"/>
</dbReference>
<evidence type="ECO:0000313" key="8">
    <source>
        <dbReference type="EMBL" id="SEA44619.1"/>
    </source>
</evidence>
<comment type="similarity">
    <text evidence="1 5">Belongs to the FliD family.</text>
</comment>
<comment type="function">
    <text evidence="5">Required for morphogenesis and for the elongation of the flagellar filament by facilitating polymerization of the flagellin monomers at the tip of growing filament. Forms a capping structure, which prevents flagellin subunits (transported through the central channel of the flagellum) from leaking out without polymerization at the distal end.</text>
</comment>
<dbReference type="GO" id="GO:0009424">
    <property type="term" value="C:bacterial-type flagellum hook"/>
    <property type="evidence" value="ECO:0007669"/>
    <property type="project" value="UniProtKB-UniRule"/>
</dbReference>
<evidence type="ECO:0000259" key="6">
    <source>
        <dbReference type="Pfam" id="PF02465"/>
    </source>
</evidence>
<dbReference type="Pfam" id="PF07196">
    <property type="entry name" value="Flagellin_IN"/>
    <property type="match status" value="1"/>
</dbReference>
<dbReference type="OrthoDB" id="5980200at2"/>
<reference evidence="8 9" key="1">
    <citation type="submission" date="2016-10" db="EMBL/GenBank/DDBJ databases">
        <authorList>
            <person name="de Groot N.N."/>
        </authorList>
    </citation>
    <scope>NUCLEOTIDE SEQUENCE [LARGE SCALE GENOMIC DNA]</scope>
    <source>
        <strain evidence="8 9">CGMCC 1.3430</strain>
    </source>
</reference>
<evidence type="ECO:0000313" key="9">
    <source>
        <dbReference type="Proteomes" id="UP000198773"/>
    </source>
</evidence>
<keyword evidence="8" id="KW-0282">Flagellum</keyword>
<dbReference type="AlphaFoldDB" id="A0A1H4B904"/>
<dbReference type="GO" id="GO:0007155">
    <property type="term" value="P:cell adhesion"/>
    <property type="evidence" value="ECO:0007669"/>
    <property type="project" value="InterPro"/>
</dbReference>
<proteinExistence type="inferred from homology"/>
<keyword evidence="4 5" id="KW-0975">Bacterial flagellum</keyword>
<dbReference type="PANTHER" id="PTHR30288:SF0">
    <property type="entry name" value="FLAGELLAR HOOK-ASSOCIATED PROTEIN 2"/>
    <property type="match status" value="1"/>
</dbReference>
<evidence type="ECO:0000256" key="1">
    <source>
        <dbReference type="ARBA" id="ARBA00009764"/>
    </source>
</evidence>
<keyword evidence="9" id="KW-1185">Reference proteome</keyword>
<dbReference type="Pfam" id="PF07195">
    <property type="entry name" value="FliD_C"/>
    <property type="match status" value="1"/>
</dbReference>
<dbReference type="Pfam" id="PF02465">
    <property type="entry name" value="FliD_N"/>
    <property type="match status" value="1"/>
</dbReference>
<dbReference type="GO" id="GO:0005576">
    <property type="term" value="C:extracellular region"/>
    <property type="evidence" value="ECO:0007669"/>
    <property type="project" value="UniProtKB-SubCell"/>
</dbReference>
<dbReference type="Proteomes" id="UP000198773">
    <property type="component" value="Unassembled WGS sequence"/>
</dbReference>
<evidence type="ECO:0000256" key="5">
    <source>
        <dbReference type="RuleBase" id="RU362066"/>
    </source>
</evidence>
<keyword evidence="3" id="KW-0175">Coiled coil</keyword>
<dbReference type="InterPro" id="IPR010810">
    <property type="entry name" value="Flagellin_hook_IN_motif"/>
</dbReference>
<protein>
    <recommendedName>
        <fullName evidence="5">Flagellar hook-associated protein 2</fullName>
        <shortName evidence="5">HAP2</shortName>
    </recommendedName>
    <alternativeName>
        <fullName evidence="5">Flagellar cap protein</fullName>
    </alternativeName>
</protein>
<dbReference type="RefSeq" id="WP_091341495.1">
    <property type="nucleotide sequence ID" value="NZ_FNRM01000003.1"/>
</dbReference>
<dbReference type="PANTHER" id="PTHR30288">
    <property type="entry name" value="FLAGELLAR CAP/ASSEMBLY PROTEIN FLID"/>
    <property type="match status" value="1"/>
</dbReference>
<keyword evidence="8" id="KW-0969">Cilium</keyword>
<gene>
    <name evidence="8" type="ORF">SAMN04488051_103236</name>
</gene>
<dbReference type="STRING" id="152573.SAMN04488051_103236"/>
<dbReference type="InterPro" id="IPR003481">
    <property type="entry name" value="FliD_N"/>
</dbReference>
<organism evidence="8 9">
    <name type="scientific">Alkalimonas amylolytica</name>
    <dbReference type="NCBI Taxonomy" id="152573"/>
    <lineage>
        <taxon>Bacteria</taxon>
        <taxon>Pseudomonadati</taxon>
        <taxon>Pseudomonadota</taxon>
        <taxon>Gammaproteobacteria</taxon>
        <taxon>Alkalimonas</taxon>
    </lineage>
</organism>
<evidence type="ECO:0000256" key="2">
    <source>
        <dbReference type="ARBA" id="ARBA00011255"/>
    </source>
</evidence>
<dbReference type="EMBL" id="FNRM01000003">
    <property type="protein sequence ID" value="SEA44619.1"/>
    <property type="molecule type" value="Genomic_DNA"/>
</dbReference>
<keyword evidence="8" id="KW-0966">Cell projection</keyword>
<name>A0A1H4B904_ALKAM</name>
<evidence type="ECO:0000256" key="4">
    <source>
        <dbReference type="ARBA" id="ARBA00023143"/>
    </source>
</evidence>
<dbReference type="GO" id="GO:0071973">
    <property type="term" value="P:bacterial-type flagellum-dependent cell motility"/>
    <property type="evidence" value="ECO:0007669"/>
    <property type="project" value="TreeGrafter"/>
</dbReference>
<dbReference type="InterPro" id="IPR010809">
    <property type="entry name" value="FliD_C"/>
</dbReference>
<dbReference type="InterPro" id="IPR040026">
    <property type="entry name" value="FliD"/>
</dbReference>
<sequence>MSGVNFLGSASGLPLNDLVMSFVNVERQTKMGRIEDTRKQLDASLSGFGRLKSALSGLRQASRDIGGTKLNQRQALINQPEDKTYFRAETNFSAAPGRFEVNVNQLAGGSRLESADGDFTSANDVVSTTAGQLTFSADGKNFTINVTAGMTLDQLRLRINQNKNNFGVDVNLINAGDGLGTKMVFTSKVTGDGNDLVISNNNAELDKLSTVATGPDPAGLEYSRNARNAIIEVDGITATSKTNTFKNVIQDTTIFAEELTEPGNPIRLEIATDKEAAEEKINTFIERYNAVVTLVADLTKGRKLSSDGKTVEAEGGSLSGDPLPRSLMSQLRNLVSLKLDVADSNVSTLFQMGIGFTNDGKLSISSNREFGGESGRQRFERTLDQNYDDMARFFGADDGLVDKLDKYITEFSQAGGIIATKESVLRDQLSQNTKASEAAERYLASFEDTLRKRYGALDSLLGSMQNTANFVTAQLANLPGFGVNKSK</sequence>
<evidence type="ECO:0000256" key="3">
    <source>
        <dbReference type="ARBA" id="ARBA00023054"/>
    </source>
</evidence>
<feature type="domain" description="Flagellar hook-associated protein 2 C-terminal" evidence="7">
    <location>
        <begin position="226"/>
        <end position="466"/>
    </location>
</feature>
<comment type="subunit">
    <text evidence="2 5">Homopentamer.</text>
</comment>
<keyword evidence="5" id="KW-0964">Secreted</keyword>
<feature type="domain" description="Flagellar hook-associated protein 2 N-terminal" evidence="6">
    <location>
        <begin position="11"/>
        <end position="107"/>
    </location>
</feature>
<comment type="subcellular location">
    <subcellularLocation>
        <location evidence="5">Secreted</location>
    </subcellularLocation>
    <subcellularLocation>
        <location evidence="5">Bacterial flagellum</location>
    </subcellularLocation>
</comment>